<comment type="similarity">
    <text evidence="2">Belongs to the terpene synthase family.</text>
</comment>
<evidence type="ECO:0000313" key="5">
    <source>
        <dbReference type="Proteomes" id="UP001230328"/>
    </source>
</evidence>
<comment type="cofactor">
    <cofactor evidence="2">
        <name>Mg(2+)</name>
        <dbReference type="ChEBI" id="CHEBI:18420"/>
    </cofactor>
</comment>
<dbReference type="Proteomes" id="UP001230328">
    <property type="component" value="Unassembled WGS sequence"/>
</dbReference>
<organism evidence="4 5">
    <name type="scientific">Streptomyces umbrinus</name>
    <dbReference type="NCBI Taxonomy" id="67370"/>
    <lineage>
        <taxon>Bacteria</taxon>
        <taxon>Bacillati</taxon>
        <taxon>Actinomycetota</taxon>
        <taxon>Actinomycetes</taxon>
        <taxon>Kitasatosporales</taxon>
        <taxon>Streptomycetaceae</taxon>
        <taxon>Streptomyces</taxon>
        <taxon>Streptomyces phaeochromogenes group</taxon>
    </lineage>
</organism>
<name>A0ABU0SQG2_9ACTN</name>
<keyword evidence="2" id="KW-0479">Metal-binding</keyword>
<dbReference type="Gene3D" id="1.10.600.10">
    <property type="entry name" value="Farnesyl Diphosphate Synthase"/>
    <property type="match status" value="1"/>
</dbReference>
<dbReference type="PANTHER" id="PTHR35201:SF4">
    <property type="entry name" value="BETA-PINACENE SYNTHASE-RELATED"/>
    <property type="match status" value="1"/>
</dbReference>
<evidence type="ECO:0000313" key="4">
    <source>
        <dbReference type="EMBL" id="MDQ1024759.1"/>
    </source>
</evidence>
<keyword evidence="1 2" id="KW-0456">Lyase</keyword>
<dbReference type="PANTHER" id="PTHR35201">
    <property type="entry name" value="TERPENE SYNTHASE"/>
    <property type="match status" value="1"/>
</dbReference>
<feature type="region of interest" description="Disordered" evidence="3">
    <location>
        <begin position="352"/>
        <end position="378"/>
    </location>
</feature>
<evidence type="ECO:0000256" key="2">
    <source>
        <dbReference type="RuleBase" id="RU366034"/>
    </source>
</evidence>
<proteinExistence type="inferred from homology"/>
<gene>
    <name evidence="4" type="ORF">QF035_002341</name>
</gene>
<dbReference type="SUPFAM" id="SSF48576">
    <property type="entry name" value="Terpenoid synthases"/>
    <property type="match status" value="1"/>
</dbReference>
<sequence length="378" mass="41519">MHVTQLASSTLPPQHRFYLPELPRLLPVAYHPSAAQIEITSNGWIRQFLGGCFSSEAELLRFLRQRNGLYGPLTVPHTTAERAQNIADWYQYVTVIDSFVSDRSNLGANHAGASEIFAEITAVFRDGTSAAEDFPYGSAAQDLWRRISPGLSTAQTVRFATSLDAFLRGCATEIQSKLNGEVPDFDACMAIRVDSFGCAFLQLLTEYAADIDMTGLIPSGAFDEVHAHGMRQLIIVNDLLSWRKEHAQEDTMTTVRVLLTHEGLDLQTAVNRLCQLVEHHETEYIAARDHILESRLAKRPDVVAYLDGLDSLIAGSQEFEYLTPRYFGDGAVWDGTTAGWLSLDAPIARFTPTPTGASERTVGSPEVSGDQPAEGVSA</sequence>
<dbReference type="Pfam" id="PF19086">
    <property type="entry name" value="Terpene_syn_C_2"/>
    <property type="match status" value="1"/>
</dbReference>
<keyword evidence="5" id="KW-1185">Reference proteome</keyword>
<dbReference type="EMBL" id="JAUSZI010000002">
    <property type="protein sequence ID" value="MDQ1024759.1"/>
    <property type="molecule type" value="Genomic_DNA"/>
</dbReference>
<protein>
    <recommendedName>
        <fullName evidence="2">Terpene synthase</fullName>
        <ecNumber evidence="2">4.2.3.-</ecNumber>
    </recommendedName>
</protein>
<comment type="caution">
    <text evidence="4">The sequence shown here is derived from an EMBL/GenBank/DDBJ whole genome shotgun (WGS) entry which is preliminary data.</text>
</comment>
<evidence type="ECO:0000256" key="1">
    <source>
        <dbReference type="ARBA" id="ARBA00023239"/>
    </source>
</evidence>
<accession>A0ABU0SQG2</accession>
<keyword evidence="2" id="KW-0460">Magnesium</keyword>
<dbReference type="InterPro" id="IPR034686">
    <property type="entry name" value="Terpene_cyclase-like_2"/>
</dbReference>
<reference evidence="4 5" key="1">
    <citation type="submission" date="2023-07" db="EMBL/GenBank/DDBJ databases">
        <title>Comparative genomics of wheat-associated soil bacteria to identify genetic determinants of phenazine resistance.</title>
        <authorList>
            <person name="Mouncey N."/>
        </authorList>
    </citation>
    <scope>NUCLEOTIDE SEQUENCE [LARGE SCALE GENOMIC DNA]</scope>
    <source>
        <strain evidence="4 5">V2I4</strain>
    </source>
</reference>
<dbReference type="EC" id="4.2.3.-" evidence="2"/>
<dbReference type="InterPro" id="IPR008949">
    <property type="entry name" value="Isoprenoid_synthase_dom_sf"/>
</dbReference>
<evidence type="ECO:0000256" key="3">
    <source>
        <dbReference type="SAM" id="MobiDB-lite"/>
    </source>
</evidence>
<dbReference type="RefSeq" id="WP_307520038.1">
    <property type="nucleotide sequence ID" value="NZ_JAUSZI010000002.1"/>
</dbReference>